<gene>
    <name evidence="1" type="ORF">N5C32_14510</name>
</gene>
<comment type="caution">
    <text evidence="1">The sequence shown here is derived from an EMBL/GenBank/DDBJ whole genome shotgun (WGS) entry which is preliminary data.</text>
</comment>
<dbReference type="AlphaFoldDB" id="A0AA42PB95"/>
<accession>A0AA42PB95</accession>
<evidence type="ECO:0000313" key="1">
    <source>
        <dbReference type="EMBL" id="MDH1237248.1"/>
    </source>
</evidence>
<proteinExistence type="predicted"/>
<name>A0AA42PB95_STUST</name>
<dbReference type="RefSeq" id="WP_068506494.1">
    <property type="nucleotide sequence ID" value="NZ_JAOCAE010000009.1"/>
</dbReference>
<evidence type="ECO:0000313" key="2">
    <source>
        <dbReference type="Proteomes" id="UP001158500"/>
    </source>
</evidence>
<organism evidence="1 2">
    <name type="scientific">Stutzerimonas stutzeri</name>
    <name type="common">Pseudomonas stutzeri</name>
    <dbReference type="NCBI Taxonomy" id="316"/>
    <lineage>
        <taxon>Bacteria</taxon>
        <taxon>Pseudomonadati</taxon>
        <taxon>Pseudomonadota</taxon>
        <taxon>Gammaproteobacteria</taxon>
        <taxon>Pseudomonadales</taxon>
        <taxon>Pseudomonadaceae</taxon>
        <taxon>Stutzerimonas</taxon>
    </lineage>
</organism>
<dbReference type="Proteomes" id="UP001158500">
    <property type="component" value="Unassembled WGS sequence"/>
</dbReference>
<dbReference type="EMBL" id="JAOCAE010000009">
    <property type="protein sequence ID" value="MDH1237248.1"/>
    <property type="molecule type" value="Genomic_DNA"/>
</dbReference>
<reference evidence="1" key="1">
    <citation type="submission" date="2022-09" db="EMBL/GenBank/DDBJ databases">
        <title>Intensive care unit water sources are persistently colonized with multi-drug resistant bacteria and are the site of extensive horizontal gene transfer of antibiotic resistance genes.</title>
        <authorList>
            <person name="Diorio-Toth L."/>
        </authorList>
    </citation>
    <scope>NUCLEOTIDE SEQUENCE</scope>
    <source>
        <strain evidence="1">GD03947</strain>
    </source>
</reference>
<protein>
    <submittedName>
        <fullName evidence="1">Uncharacterized protein</fullName>
    </submittedName>
</protein>
<sequence length="131" mass="14311">MELFGLKLVSPSGVTVLDPDAYTVRLVEATSFKHGEGIKYWSRYLPAEQRYITVPMSSAVRAGMFAVLSPMESYGAGMDLHDRHWGFGNITDPVEAGMPTATVQDGAVVLDLGPTDGYVNLALFIYVMAYE</sequence>